<organism evidence="13">
    <name type="scientific">Arcella intermedia</name>
    <dbReference type="NCBI Taxonomy" id="1963864"/>
    <lineage>
        <taxon>Eukaryota</taxon>
        <taxon>Amoebozoa</taxon>
        <taxon>Tubulinea</taxon>
        <taxon>Elardia</taxon>
        <taxon>Arcellinida</taxon>
        <taxon>Sphaerothecina</taxon>
        <taxon>Arcellidae</taxon>
        <taxon>Arcella</taxon>
    </lineage>
</organism>
<dbReference type="GO" id="GO:0004386">
    <property type="term" value="F:helicase activity"/>
    <property type="evidence" value="ECO:0007669"/>
    <property type="project" value="UniProtKB-KW"/>
</dbReference>
<dbReference type="AlphaFoldDB" id="A0A6B2KXP7"/>
<dbReference type="CDD" id="cd18793">
    <property type="entry name" value="SF2_C_SNF"/>
    <property type="match status" value="1"/>
</dbReference>
<evidence type="ECO:0000256" key="8">
    <source>
        <dbReference type="ARBA" id="ARBA00023242"/>
    </source>
</evidence>
<keyword evidence="8" id="KW-0539">Nucleus</keyword>
<evidence type="ECO:0000256" key="4">
    <source>
        <dbReference type="ARBA" id="ARBA00022806"/>
    </source>
</evidence>
<dbReference type="InterPro" id="IPR027417">
    <property type="entry name" value="P-loop_NTPase"/>
</dbReference>
<evidence type="ECO:0000256" key="5">
    <source>
        <dbReference type="ARBA" id="ARBA00022840"/>
    </source>
</evidence>
<keyword evidence="9" id="KW-0175">Coiled coil</keyword>
<dbReference type="EMBL" id="GIBP01000473">
    <property type="protein sequence ID" value="NDV29442.1"/>
    <property type="molecule type" value="Transcribed_RNA"/>
</dbReference>
<feature type="coiled-coil region" evidence="9">
    <location>
        <begin position="43"/>
        <end position="70"/>
    </location>
</feature>
<dbReference type="GO" id="GO:0016787">
    <property type="term" value="F:hydrolase activity"/>
    <property type="evidence" value="ECO:0007669"/>
    <property type="project" value="UniProtKB-KW"/>
</dbReference>
<dbReference type="PROSITE" id="PS00690">
    <property type="entry name" value="DEAH_ATP_HELICASE"/>
    <property type="match status" value="1"/>
</dbReference>
<evidence type="ECO:0000259" key="12">
    <source>
        <dbReference type="PROSITE" id="PS51194"/>
    </source>
</evidence>
<feature type="domain" description="Helicase C-terminal" evidence="12">
    <location>
        <begin position="534"/>
        <end position="694"/>
    </location>
</feature>
<keyword evidence="5" id="KW-0067">ATP-binding</keyword>
<comment type="subcellular location">
    <subcellularLocation>
        <location evidence="1">Nucleus</location>
    </subcellularLocation>
</comment>
<dbReference type="InterPro" id="IPR000330">
    <property type="entry name" value="SNF2_N"/>
</dbReference>
<name>A0A6B2KXP7_9EUKA</name>
<dbReference type="FunFam" id="3.40.50.10810:FF:000005">
    <property type="entry name" value="Photoperiod-independent early flowering 1"/>
    <property type="match status" value="1"/>
</dbReference>
<keyword evidence="2" id="KW-0547">Nucleotide-binding</keyword>
<dbReference type="InterPro" id="IPR014001">
    <property type="entry name" value="Helicase_ATP-bd"/>
</dbReference>
<feature type="domain" description="Helicase ATP-binding" evidence="11">
    <location>
        <begin position="131"/>
        <end position="307"/>
    </location>
</feature>
<reference evidence="13" key="1">
    <citation type="journal article" date="2020" name="J. Eukaryot. Microbiol.">
        <title>De novo Sequencing, Assembly and Annotation of the Transcriptome for the Free-Living Testate Amoeba Arcella intermedia.</title>
        <authorList>
            <person name="Ribeiro G.M."/>
            <person name="Porfirio-Sousa A.L."/>
            <person name="Maurer-Alcala X.X."/>
            <person name="Katz L.A."/>
            <person name="Lahr D.J.G."/>
        </authorList>
    </citation>
    <scope>NUCLEOTIDE SEQUENCE</scope>
</reference>
<feature type="region of interest" description="Disordered" evidence="10">
    <location>
        <begin position="707"/>
        <end position="850"/>
    </location>
</feature>
<evidence type="ECO:0000256" key="7">
    <source>
        <dbReference type="ARBA" id="ARBA00023125"/>
    </source>
</evidence>
<dbReference type="PANTHER" id="PTHR10799">
    <property type="entry name" value="SNF2/RAD54 HELICASE FAMILY"/>
    <property type="match status" value="1"/>
</dbReference>
<evidence type="ECO:0000259" key="11">
    <source>
        <dbReference type="PROSITE" id="PS51192"/>
    </source>
</evidence>
<dbReference type="GO" id="GO:0006325">
    <property type="term" value="P:chromatin organization"/>
    <property type="evidence" value="ECO:0007669"/>
    <property type="project" value="UniProtKB-KW"/>
</dbReference>
<dbReference type="GO" id="GO:0005524">
    <property type="term" value="F:ATP binding"/>
    <property type="evidence" value="ECO:0007669"/>
    <property type="project" value="UniProtKB-KW"/>
</dbReference>
<proteinExistence type="predicted"/>
<dbReference type="SMART" id="SM00490">
    <property type="entry name" value="HELICc"/>
    <property type="match status" value="1"/>
</dbReference>
<keyword evidence="6" id="KW-0156">Chromatin regulator</keyword>
<dbReference type="InterPro" id="IPR001650">
    <property type="entry name" value="Helicase_C-like"/>
</dbReference>
<dbReference type="InterPro" id="IPR038718">
    <property type="entry name" value="SNF2-like_sf"/>
</dbReference>
<protein>
    <submittedName>
        <fullName evidence="13">Uncharacterized protein</fullName>
    </submittedName>
</protein>
<feature type="compositionally biased region" description="Low complexity" evidence="10">
    <location>
        <begin position="742"/>
        <end position="773"/>
    </location>
</feature>
<keyword evidence="4" id="KW-0347">Helicase</keyword>
<evidence type="ECO:0000256" key="3">
    <source>
        <dbReference type="ARBA" id="ARBA00022801"/>
    </source>
</evidence>
<dbReference type="CDD" id="cd17919">
    <property type="entry name" value="DEXHc_Snf"/>
    <property type="match status" value="1"/>
</dbReference>
<keyword evidence="3" id="KW-0378">Hydrolase</keyword>
<dbReference type="Gene3D" id="3.40.50.10810">
    <property type="entry name" value="Tandem AAA-ATPase domain"/>
    <property type="match status" value="1"/>
</dbReference>
<dbReference type="Gene3D" id="3.40.50.300">
    <property type="entry name" value="P-loop containing nucleotide triphosphate hydrolases"/>
    <property type="match status" value="1"/>
</dbReference>
<evidence type="ECO:0000256" key="9">
    <source>
        <dbReference type="SAM" id="Coils"/>
    </source>
</evidence>
<dbReference type="PROSITE" id="PS51192">
    <property type="entry name" value="HELICASE_ATP_BIND_1"/>
    <property type="match status" value="1"/>
</dbReference>
<feature type="compositionally biased region" description="Basic residues" evidence="10">
    <location>
        <begin position="796"/>
        <end position="806"/>
    </location>
</feature>
<evidence type="ECO:0000256" key="6">
    <source>
        <dbReference type="ARBA" id="ARBA00022853"/>
    </source>
</evidence>
<dbReference type="Pfam" id="PF00176">
    <property type="entry name" value="SNF2-rel_dom"/>
    <property type="match status" value="1"/>
</dbReference>
<dbReference type="InterPro" id="IPR002464">
    <property type="entry name" value="DNA/RNA_helicase_DEAH_CS"/>
</dbReference>
<feature type="region of interest" description="Disordered" evidence="10">
    <location>
        <begin position="1"/>
        <end position="26"/>
    </location>
</feature>
<feature type="compositionally biased region" description="Basic residues" evidence="10">
    <location>
        <begin position="707"/>
        <end position="725"/>
    </location>
</feature>
<evidence type="ECO:0000256" key="10">
    <source>
        <dbReference type="SAM" id="MobiDB-lite"/>
    </source>
</evidence>
<dbReference type="PROSITE" id="PS51194">
    <property type="entry name" value="HELICASE_CTER"/>
    <property type="match status" value="1"/>
</dbReference>
<dbReference type="GO" id="GO:0003677">
    <property type="term" value="F:DNA binding"/>
    <property type="evidence" value="ECO:0007669"/>
    <property type="project" value="UniProtKB-KW"/>
</dbReference>
<accession>A0A6B2KXP7</accession>
<dbReference type="Pfam" id="PF00271">
    <property type="entry name" value="Helicase_C"/>
    <property type="match status" value="1"/>
</dbReference>
<dbReference type="InterPro" id="IPR049730">
    <property type="entry name" value="SNF2/RAD54-like_C"/>
</dbReference>
<dbReference type="GO" id="GO:0005634">
    <property type="term" value="C:nucleus"/>
    <property type="evidence" value="ECO:0007669"/>
    <property type="project" value="UniProtKB-SubCell"/>
</dbReference>
<dbReference type="SMART" id="SM00487">
    <property type="entry name" value="DEXDc"/>
    <property type="match status" value="1"/>
</dbReference>
<dbReference type="SUPFAM" id="SSF52540">
    <property type="entry name" value="P-loop containing nucleoside triphosphate hydrolases"/>
    <property type="match status" value="2"/>
</dbReference>
<sequence length="866" mass="98912">MKRKKIDDDSDDSFGDEDMKFTFSDDDEDGDVLADIGEDGQPVIRKRDNAADLENLIQSCESKAKRMKLLIINSNFKDQVLKYTNSDIKLDEDTSTTDNTPKVFAFEPKPDVMAPHCRLTGYQLVGMNWLYLLHQENLNGILADEMGLGKTLQTIALITLLKEKGLYTSPSLIVVPASALAQWGNEIKKWSPTLKYEIYNGSVGERQVLQERFLRKSTDEGRVNPYDYDILLTTYQLIGGKGDRSFLKKIFFHYVVLDEAHNIKNQKSQRFQILFRLVSKRRLLLTGTPLQNNLEELWTLLTFLMPKEFTAMKLQNYKQVFAEFIKNDKKKRQKLSDKNLYIRRIKTILGPFILRRLKAHASLEIPEKITHIEICEMGEAQRSLYNRVFQKSKNIWANHKDFQSNKKSKQANLTIDEEILDLQSDLNLPDPKGNGGVIKMQTLINNILMQLRKTCNHPILQRTFYSEEDLEKVADVLLEIDPEYENERIEQVMKELKGLSDWEIHKICLKWPEDLGELQLTDEEMWESSTKLVVLRDLLGRFYKNNNRILIFSQMTKVLDFLEPFLDSLGYRYLRLDGSTEVGARQGLIDEFNTNVDIFVFLLSTTAGGVGINLTAADTVVFYDMAFNPQVDRQAEDRCHRLGQTKQVHVYRLICKESCEEAIFAMAQEKKQLNDIVLQEGDYQSNPSQSENLSKFLGDLFIQTSKKKTRKVSSSKAKAPTKTKKKETPQDSKKSSSKKASTKTAPSKPSKSKSTPSSTTPPTKKRSSSSTAPSKEKATKPKARPKSKEIVEVTPKTRKSTPRRKAKPEVEPTETNVVPTPKLTFKLKGTPPPSTDTDPKSAPPPKPLTLKIPKIMNTENLDQMDK</sequence>
<evidence type="ECO:0000313" key="13">
    <source>
        <dbReference type="EMBL" id="NDV29442.1"/>
    </source>
</evidence>
<evidence type="ECO:0000256" key="2">
    <source>
        <dbReference type="ARBA" id="ARBA00022741"/>
    </source>
</evidence>
<evidence type="ECO:0000256" key="1">
    <source>
        <dbReference type="ARBA" id="ARBA00004123"/>
    </source>
</evidence>
<keyword evidence="7" id="KW-0238">DNA-binding</keyword>